<evidence type="ECO:0000259" key="10">
    <source>
        <dbReference type="PROSITE" id="PS50166"/>
    </source>
</evidence>
<dbReference type="Pfam" id="PF03810">
    <property type="entry name" value="IBN_N"/>
    <property type="match status" value="1"/>
</dbReference>
<dbReference type="AlphaFoldDB" id="A0A507DWS9"/>
<dbReference type="InterPro" id="IPR040122">
    <property type="entry name" value="Importin_beta"/>
</dbReference>
<dbReference type="PROSITE" id="PS50077">
    <property type="entry name" value="HEAT_REPEAT"/>
    <property type="match status" value="3"/>
</dbReference>
<evidence type="ECO:0000256" key="8">
    <source>
        <dbReference type="PROSITE-ProRule" id="PRU00103"/>
    </source>
</evidence>
<dbReference type="SMART" id="SM00913">
    <property type="entry name" value="IBN_N"/>
    <property type="match status" value="1"/>
</dbReference>
<sequence length="1093" mass="120692">MPSPSEFTLTKGKWLEQAFAAELVEVLKQVNSGNTARLQTATATLSNRFYSQIQCIPALFEIARGHPDVPIRQLAAVELRKQVKKQSGTWWETLDEALRNGIKTQMLEVILSEPSKPVRHSMARVVSEIAKVEIPKEKWNDLLSFLYSCCQSSNAAHREVGVYVLDTLFEVIADTFVDRILQMMELLSKTLVDPESLQVRVTTLLVLGKIADYIDPEAQNEIKAFRDLLPGMVAVLQQCVANGDDDEAVQGIEVFDNLLVIESPLVSRHMPQLVEFFAGISANKDNGGKVRVAALSFLMWCTVYQKNKIVKLKLVSPIIASIVPIVAEEEPEDEDEDSPGRMALQVVNSLSTNLPPAKVFPDCMQLVVQYMQNSDPNARKAAMLTFGMLVDGCSEHMRSRIGELLPLLFSGLQDPEGAVRRAACLALSALAEELADEIGMHHATILPVIVNLMNDPNHRTQRASCNALDAILEGLGDEILQYLPALMEKLIFLLDNAEQQVKGVAIACIGSAAHSSGDSFQPYFAEIMPRLQYCMGLQAKEVMDLRGLATDTISAVAEAVGKDVFRPYLNESMIQAVHGLELDDSRLRECSYIFFAVMARVYEEEFAPYLTVIVPQLLKSCNEPEKDVADWPEQEDEEEEDISIDTEDDDHHAGYSLSSAIAEEKESAVDALGQICSASRKAFMPYVEDSVAAFITLLQHYHEGVRKSAVTSLFTFMSTFYKMSNPPKWLPGLPLQIPVHESVSGLAKLSMDAMILLLDTEDDRSVVAQTFSEFTDALKEVGPAILADRQQSLAEVVLLVLQTEHRCQANGDEDDEMSGDGSILRRGGAPPEDDEDQAEYDAILISNAADLVGAMANALGPDFAPYFEEFLPLIGKYYKASRPTSDRSMAIGVVAESAFGLKKGVTPFTNDVLQLVLRALSDEEPEVRSNAAYAVGVLVEYTDVDLSTFYVQILQLLRPLFNASQEGNLADNATGAVCRMIAKNAAPIPLDQVLPVVLENLPLKRDFEENEPVYRCILHLVRSNNPMLLQNMSKLLNIFAQVLSPPEGQLKDATRADILELLRTLKTHHAETFQTIIAGMEPQYATALAHILQ</sequence>
<feature type="repeat" description="HEAT" evidence="8">
    <location>
        <begin position="404"/>
        <end position="442"/>
    </location>
</feature>
<evidence type="ECO:0000313" key="11">
    <source>
        <dbReference type="EMBL" id="TPX55961.1"/>
    </source>
</evidence>
<protein>
    <recommendedName>
        <fullName evidence="10">Importin N-terminal domain-containing protein</fullName>
    </recommendedName>
</protein>
<evidence type="ECO:0000256" key="3">
    <source>
        <dbReference type="ARBA" id="ARBA00022448"/>
    </source>
</evidence>
<dbReference type="Gene3D" id="1.25.10.10">
    <property type="entry name" value="Leucine-rich Repeat Variant"/>
    <property type="match status" value="1"/>
</dbReference>
<dbReference type="EMBL" id="QEAQ01000090">
    <property type="protein sequence ID" value="TPX55961.1"/>
    <property type="molecule type" value="Genomic_DNA"/>
</dbReference>
<dbReference type="GO" id="GO:0006606">
    <property type="term" value="P:protein import into nucleus"/>
    <property type="evidence" value="ECO:0007669"/>
    <property type="project" value="InterPro"/>
</dbReference>
<dbReference type="InterPro" id="IPR011989">
    <property type="entry name" value="ARM-like"/>
</dbReference>
<name>A0A507DWS9_9FUNG</name>
<feature type="compositionally biased region" description="Acidic residues" evidence="9">
    <location>
        <begin position="630"/>
        <end position="648"/>
    </location>
</feature>
<dbReference type="PROSITE" id="PS50166">
    <property type="entry name" value="IMPORTIN_B_NT"/>
    <property type="match status" value="1"/>
</dbReference>
<feature type="region of interest" description="Disordered" evidence="9">
    <location>
        <begin position="809"/>
        <end position="835"/>
    </location>
</feature>
<keyword evidence="3" id="KW-0813">Transport</keyword>
<keyword evidence="5" id="KW-0677">Repeat</keyword>
<reference evidence="11 12" key="1">
    <citation type="journal article" date="2019" name="Sci. Rep.">
        <title>Comparative genomics of chytrid fungi reveal insights into the obligate biotrophic and pathogenic lifestyle of Synchytrium endobioticum.</title>
        <authorList>
            <person name="van de Vossenberg B.T.L.H."/>
            <person name="Warris S."/>
            <person name="Nguyen H.D.T."/>
            <person name="van Gent-Pelzer M.P.E."/>
            <person name="Joly D.L."/>
            <person name="van de Geest H.C."/>
            <person name="Bonants P.J.M."/>
            <person name="Smith D.S."/>
            <person name="Levesque C.A."/>
            <person name="van der Lee T.A.J."/>
        </authorList>
    </citation>
    <scope>NUCLEOTIDE SEQUENCE [LARGE SCALE GENOMIC DNA]</scope>
    <source>
        <strain evidence="11 12">CBS 809.83</strain>
    </source>
</reference>
<evidence type="ECO:0000256" key="4">
    <source>
        <dbReference type="ARBA" id="ARBA00022490"/>
    </source>
</evidence>
<dbReference type="GO" id="GO:0031267">
    <property type="term" value="F:small GTPase binding"/>
    <property type="evidence" value="ECO:0007669"/>
    <property type="project" value="InterPro"/>
</dbReference>
<proteinExistence type="predicted"/>
<dbReference type="InterPro" id="IPR021133">
    <property type="entry name" value="HEAT_type_2"/>
</dbReference>
<dbReference type="InterPro" id="IPR016024">
    <property type="entry name" value="ARM-type_fold"/>
</dbReference>
<evidence type="ECO:0000256" key="1">
    <source>
        <dbReference type="ARBA" id="ARBA00004123"/>
    </source>
</evidence>
<feature type="repeat" description="HEAT" evidence="8">
    <location>
        <begin position="912"/>
        <end position="948"/>
    </location>
</feature>
<evidence type="ECO:0000256" key="7">
    <source>
        <dbReference type="ARBA" id="ARBA00023242"/>
    </source>
</evidence>
<feature type="region of interest" description="Disordered" evidence="9">
    <location>
        <begin position="625"/>
        <end position="649"/>
    </location>
</feature>
<comment type="subcellular location">
    <subcellularLocation>
        <location evidence="2">Cytoplasm</location>
    </subcellularLocation>
    <subcellularLocation>
        <location evidence="1">Nucleus</location>
    </subcellularLocation>
</comment>
<evidence type="ECO:0000256" key="6">
    <source>
        <dbReference type="ARBA" id="ARBA00022927"/>
    </source>
</evidence>
<evidence type="ECO:0000256" key="9">
    <source>
        <dbReference type="SAM" id="MobiDB-lite"/>
    </source>
</evidence>
<dbReference type="Proteomes" id="UP000318582">
    <property type="component" value="Unassembled WGS sequence"/>
</dbReference>
<organism evidence="11 12">
    <name type="scientific">Powellomyces hirtus</name>
    <dbReference type="NCBI Taxonomy" id="109895"/>
    <lineage>
        <taxon>Eukaryota</taxon>
        <taxon>Fungi</taxon>
        <taxon>Fungi incertae sedis</taxon>
        <taxon>Chytridiomycota</taxon>
        <taxon>Chytridiomycota incertae sedis</taxon>
        <taxon>Chytridiomycetes</taxon>
        <taxon>Spizellomycetales</taxon>
        <taxon>Powellomycetaceae</taxon>
        <taxon>Powellomyces</taxon>
    </lineage>
</organism>
<dbReference type="GO" id="GO:0005737">
    <property type="term" value="C:cytoplasm"/>
    <property type="evidence" value="ECO:0007669"/>
    <property type="project" value="UniProtKB-SubCell"/>
</dbReference>
<dbReference type="STRING" id="109895.A0A507DWS9"/>
<dbReference type="PANTHER" id="PTHR10527">
    <property type="entry name" value="IMPORTIN BETA"/>
    <property type="match status" value="1"/>
</dbReference>
<evidence type="ECO:0000256" key="5">
    <source>
        <dbReference type="ARBA" id="ARBA00022737"/>
    </source>
</evidence>
<keyword evidence="12" id="KW-1185">Reference proteome</keyword>
<keyword evidence="4" id="KW-0963">Cytoplasm</keyword>
<gene>
    <name evidence="11" type="ORF">PhCBS80983_g04901</name>
</gene>
<feature type="domain" description="Importin N-terminal" evidence="10">
    <location>
        <begin position="71"/>
        <end position="112"/>
    </location>
</feature>
<dbReference type="InterPro" id="IPR057672">
    <property type="entry name" value="TPR_IPO4/5"/>
</dbReference>
<keyword evidence="7" id="KW-0539">Nucleus</keyword>
<dbReference type="Pfam" id="PF25574">
    <property type="entry name" value="TPR_IMB1"/>
    <property type="match status" value="2"/>
</dbReference>
<dbReference type="SMART" id="SM01349">
    <property type="entry name" value="TOG"/>
    <property type="match status" value="1"/>
</dbReference>
<feature type="repeat" description="HEAT" evidence="8">
    <location>
        <begin position="445"/>
        <end position="483"/>
    </location>
</feature>
<evidence type="ECO:0000313" key="12">
    <source>
        <dbReference type="Proteomes" id="UP000318582"/>
    </source>
</evidence>
<comment type="caution">
    <text evidence="11">The sequence shown here is derived from an EMBL/GenBank/DDBJ whole genome shotgun (WGS) entry which is preliminary data.</text>
</comment>
<keyword evidence="6" id="KW-0653">Protein transport</keyword>
<dbReference type="SUPFAM" id="SSF48371">
    <property type="entry name" value="ARM repeat"/>
    <property type="match status" value="2"/>
</dbReference>
<dbReference type="InterPro" id="IPR034085">
    <property type="entry name" value="TOG"/>
</dbReference>
<dbReference type="Pfam" id="PF25780">
    <property type="entry name" value="TPR_IPO5"/>
    <property type="match status" value="1"/>
</dbReference>
<accession>A0A507DWS9</accession>
<dbReference type="InterPro" id="IPR058584">
    <property type="entry name" value="IMB1_TNPO1-like_TPR"/>
</dbReference>
<dbReference type="InterPro" id="IPR001494">
    <property type="entry name" value="Importin-beta_N"/>
</dbReference>
<evidence type="ECO:0000256" key="2">
    <source>
        <dbReference type="ARBA" id="ARBA00004496"/>
    </source>
</evidence>